<evidence type="ECO:0000313" key="3">
    <source>
        <dbReference type="Proteomes" id="UP000229766"/>
    </source>
</evidence>
<dbReference type="Pfam" id="PF00990">
    <property type="entry name" value="GGDEF"/>
    <property type="match status" value="1"/>
</dbReference>
<comment type="caution">
    <text evidence="2">The sequence shown here is derived from an EMBL/GenBank/DDBJ whole genome shotgun (WGS) entry which is preliminary data.</text>
</comment>
<gene>
    <name evidence="2" type="ORF">COU93_03705</name>
</gene>
<dbReference type="InterPro" id="IPR043128">
    <property type="entry name" value="Rev_trsase/Diguanyl_cyclase"/>
</dbReference>
<name>A0A2M8L108_9BACT</name>
<dbReference type="Gene3D" id="3.30.70.270">
    <property type="match status" value="1"/>
</dbReference>
<dbReference type="AlphaFoldDB" id="A0A2M8L108"/>
<organism evidence="2 3">
    <name type="scientific">Candidatus Shapirobacteria bacterium CG10_big_fil_rev_8_21_14_0_10_36_6</name>
    <dbReference type="NCBI Taxonomy" id="1974886"/>
    <lineage>
        <taxon>Bacteria</taxon>
        <taxon>Candidatus Shapironibacteriota</taxon>
    </lineage>
</organism>
<dbReference type="NCBIfam" id="TIGR00254">
    <property type="entry name" value="GGDEF"/>
    <property type="match status" value="1"/>
</dbReference>
<proteinExistence type="predicted"/>
<evidence type="ECO:0000259" key="1">
    <source>
        <dbReference type="PROSITE" id="PS50887"/>
    </source>
</evidence>
<accession>A0A2M8L108</accession>
<dbReference type="InterPro" id="IPR029787">
    <property type="entry name" value="Nucleotide_cyclase"/>
</dbReference>
<protein>
    <recommendedName>
        <fullName evidence="1">GGDEF domain-containing protein</fullName>
    </recommendedName>
</protein>
<evidence type="ECO:0000313" key="2">
    <source>
        <dbReference type="EMBL" id="PJE66558.1"/>
    </source>
</evidence>
<dbReference type="PROSITE" id="PS50887">
    <property type="entry name" value="GGDEF"/>
    <property type="match status" value="1"/>
</dbReference>
<dbReference type="Proteomes" id="UP000229766">
    <property type="component" value="Unassembled WGS sequence"/>
</dbReference>
<dbReference type="InterPro" id="IPR000160">
    <property type="entry name" value="GGDEF_dom"/>
</dbReference>
<feature type="domain" description="GGDEF" evidence="1">
    <location>
        <begin position="66"/>
        <end position="169"/>
    </location>
</feature>
<dbReference type="EMBL" id="PFEI01000202">
    <property type="protein sequence ID" value="PJE66558.1"/>
    <property type="molecule type" value="Genomic_DNA"/>
</dbReference>
<dbReference type="SUPFAM" id="SSF55073">
    <property type="entry name" value="Nucleotide cyclase"/>
    <property type="match status" value="1"/>
</dbReference>
<reference evidence="3" key="1">
    <citation type="submission" date="2017-09" db="EMBL/GenBank/DDBJ databases">
        <title>Depth-based differentiation of microbial function through sediment-hosted aquifers and enrichment of novel symbionts in the deep terrestrial subsurface.</title>
        <authorList>
            <person name="Probst A.J."/>
            <person name="Ladd B."/>
            <person name="Jarett J.K."/>
            <person name="Geller-Mcgrath D.E."/>
            <person name="Sieber C.M.K."/>
            <person name="Emerson J.B."/>
            <person name="Anantharaman K."/>
            <person name="Thomas B.C."/>
            <person name="Malmstrom R."/>
            <person name="Stieglmeier M."/>
            <person name="Klingl A."/>
            <person name="Woyke T."/>
            <person name="Ryan C.M."/>
            <person name="Banfield J.F."/>
        </authorList>
    </citation>
    <scope>NUCLEOTIDE SEQUENCE [LARGE SCALE GENOMIC DNA]</scope>
</reference>
<sequence>MTLNFKKSTNEPKRFIDKADKLTLKLAEKANKFDLLQTDSLTGLPSVFALNSTIEAFDRKKYDQNTVVICIYIDLKGVKAINDSLGHDKGDEYIKEGGLALSSCFRSGDRADVIYYLSSESANTSPVHRQHFDGDEYIVLFTCSPDVVNEVNIKIRGRLEETKKALQAK</sequence>